<feature type="compositionally biased region" description="Gly residues" evidence="1">
    <location>
        <begin position="7"/>
        <end position="21"/>
    </location>
</feature>
<protein>
    <recommendedName>
        <fullName evidence="2">DUF1023 domain-containing protein</fullName>
    </recommendedName>
</protein>
<sequence length="349" mass="34969">MATGTRTGAGAGTGTRTGSTGGTRPAGTALATGRAGSGAGRLRRGLLAALVAAAVVVPVSAAASPNVPAPAPATFSEDATPQSRYAANGANLAEAARTAEDADRPGRAARLRAMQSGGAARFLSFDGRGTGRAVEVFGELESADRVAVLVPGSDTTLDTYERFRAGAVSLQQRLQAEHPHSAVVAWLGYDTPGTVSTTVLSADRADEAAAELAPFLARLHRMSGPGAQLSLLCHSYGSVVCARTTTGSAVSDVVLFGSPGTGAGSARELPTAARVWAGRGSGDWIGDVPHVRLGGIGFGTDPVDPAFGARAFDAGAVGHSDYLKPDTESLDSLAAIVLGNASAPEADHG</sequence>
<accession>A0A5P2DL02</accession>
<dbReference type="InterPro" id="IPR029058">
    <property type="entry name" value="AB_hydrolase_fold"/>
</dbReference>
<reference evidence="3 4" key="1">
    <citation type="submission" date="2018-05" db="EMBL/GenBank/DDBJ databases">
        <title>Streptomyces venezuelae.</title>
        <authorList>
            <person name="Kim W."/>
            <person name="Lee N."/>
            <person name="Cho B.-K."/>
        </authorList>
    </citation>
    <scope>NUCLEOTIDE SEQUENCE [LARGE SCALE GENOMIC DNA]</scope>
    <source>
        <strain evidence="3 4">ATCC 21018</strain>
    </source>
</reference>
<feature type="region of interest" description="Disordered" evidence="1">
    <location>
        <begin position="1"/>
        <end position="37"/>
    </location>
</feature>
<dbReference type="InterPro" id="IPR010427">
    <property type="entry name" value="DUF1023"/>
</dbReference>
<dbReference type="Proteomes" id="UP000324101">
    <property type="component" value="Chromosome"/>
</dbReference>
<feature type="compositionally biased region" description="Low complexity" evidence="1">
    <location>
        <begin position="22"/>
        <end position="34"/>
    </location>
</feature>
<name>A0A5P2DL02_STRVZ</name>
<dbReference type="Pfam" id="PF06259">
    <property type="entry name" value="Abhydrolase_8"/>
    <property type="match status" value="1"/>
</dbReference>
<dbReference type="SUPFAM" id="SSF53474">
    <property type="entry name" value="alpha/beta-Hydrolases"/>
    <property type="match status" value="1"/>
</dbReference>
<dbReference type="EMBL" id="CP029189">
    <property type="protein sequence ID" value="QES55835.1"/>
    <property type="molecule type" value="Genomic_DNA"/>
</dbReference>
<proteinExistence type="predicted"/>
<evidence type="ECO:0000313" key="4">
    <source>
        <dbReference type="Proteomes" id="UP000324101"/>
    </source>
</evidence>
<dbReference type="RefSeq" id="WP_150258512.1">
    <property type="nucleotide sequence ID" value="NZ_CP029189.1"/>
</dbReference>
<feature type="region of interest" description="Disordered" evidence="1">
    <location>
        <begin position="62"/>
        <end position="81"/>
    </location>
</feature>
<gene>
    <name evidence="3" type="ORF">DEJ51_18020</name>
</gene>
<evidence type="ECO:0000256" key="1">
    <source>
        <dbReference type="SAM" id="MobiDB-lite"/>
    </source>
</evidence>
<dbReference type="OrthoDB" id="5170249at2"/>
<evidence type="ECO:0000259" key="2">
    <source>
        <dbReference type="Pfam" id="PF06259"/>
    </source>
</evidence>
<feature type="domain" description="DUF1023" evidence="2">
    <location>
        <begin position="126"/>
        <end position="291"/>
    </location>
</feature>
<evidence type="ECO:0000313" key="3">
    <source>
        <dbReference type="EMBL" id="QES55835.1"/>
    </source>
</evidence>
<organism evidence="3 4">
    <name type="scientific">Streptomyces venezuelae</name>
    <dbReference type="NCBI Taxonomy" id="54571"/>
    <lineage>
        <taxon>Bacteria</taxon>
        <taxon>Bacillati</taxon>
        <taxon>Actinomycetota</taxon>
        <taxon>Actinomycetes</taxon>
        <taxon>Kitasatosporales</taxon>
        <taxon>Streptomycetaceae</taxon>
        <taxon>Streptomyces</taxon>
    </lineage>
</organism>
<dbReference type="AlphaFoldDB" id="A0A5P2DL02"/>